<dbReference type="EMBL" id="JBHSYS010000001">
    <property type="protein sequence ID" value="MFC6956488.1"/>
    <property type="molecule type" value="Genomic_DNA"/>
</dbReference>
<evidence type="ECO:0000313" key="3">
    <source>
        <dbReference type="Proteomes" id="UP001596470"/>
    </source>
</evidence>
<dbReference type="RefSeq" id="WP_382354554.1">
    <property type="nucleotide sequence ID" value="NZ_JBHMBP010000004.1"/>
</dbReference>
<sequence length="70" mass="7221">MDPTNVHNADGAAFGILVGWIVIGGGMLLLFAFGVLAVSALLGLTGFSVARLFGRRSEKPADDGGLDDLF</sequence>
<evidence type="ECO:0000313" key="2">
    <source>
        <dbReference type="EMBL" id="MFC6956488.1"/>
    </source>
</evidence>
<name>A0ABW2D6Z1_9ACTN</name>
<feature type="transmembrane region" description="Helical" evidence="1">
    <location>
        <begin position="20"/>
        <end position="50"/>
    </location>
</feature>
<keyword evidence="1" id="KW-0472">Membrane</keyword>
<keyword evidence="1" id="KW-1133">Transmembrane helix</keyword>
<keyword evidence="1" id="KW-0812">Transmembrane</keyword>
<reference evidence="3" key="1">
    <citation type="journal article" date="2019" name="Int. J. Syst. Evol. Microbiol.">
        <title>The Global Catalogue of Microorganisms (GCM) 10K type strain sequencing project: providing services to taxonomists for standard genome sequencing and annotation.</title>
        <authorList>
            <consortium name="The Broad Institute Genomics Platform"/>
            <consortium name="The Broad Institute Genome Sequencing Center for Infectious Disease"/>
            <person name="Wu L."/>
            <person name="Ma J."/>
        </authorList>
    </citation>
    <scope>NUCLEOTIDE SEQUENCE [LARGE SCALE GENOMIC DNA]</scope>
    <source>
        <strain evidence="3">KACC 12634</strain>
    </source>
</reference>
<evidence type="ECO:0000256" key="1">
    <source>
        <dbReference type="SAM" id="Phobius"/>
    </source>
</evidence>
<accession>A0ABW2D6Z1</accession>
<keyword evidence="3" id="KW-1185">Reference proteome</keyword>
<proteinExistence type="predicted"/>
<protein>
    <submittedName>
        <fullName evidence="2">Uncharacterized protein</fullName>
    </submittedName>
</protein>
<organism evidence="2 3">
    <name type="scientific">Glycomyces mayteni</name>
    <dbReference type="NCBI Taxonomy" id="543887"/>
    <lineage>
        <taxon>Bacteria</taxon>
        <taxon>Bacillati</taxon>
        <taxon>Actinomycetota</taxon>
        <taxon>Actinomycetes</taxon>
        <taxon>Glycomycetales</taxon>
        <taxon>Glycomycetaceae</taxon>
        <taxon>Glycomyces</taxon>
    </lineage>
</organism>
<gene>
    <name evidence="2" type="ORF">ACFQS3_04680</name>
</gene>
<comment type="caution">
    <text evidence="2">The sequence shown here is derived from an EMBL/GenBank/DDBJ whole genome shotgun (WGS) entry which is preliminary data.</text>
</comment>
<dbReference type="Proteomes" id="UP001596470">
    <property type="component" value="Unassembled WGS sequence"/>
</dbReference>